<reference evidence="1" key="1">
    <citation type="submission" date="2024-01" db="EMBL/GenBank/DDBJ databases">
        <authorList>
            <person name="Webb A."/>
        </authorList>
    </citation>
    <scope>NUCLEOTIDE SEQUENCE</scope>
    <source>
        <strain evidence="1">Pm1</strain>
    </source>
</reference>
<dbReference type="Proteomes" id="UP001162060">
    <property type="component" value="Unassembled WGS sequence"/>
</dbReference>
<evidence type="ECO:0000313" key="2">
    <source>
        <dbReference type="Proteomes" id="UP001162060"/>
    </source>
</evidence>
<protein>
    <submittedName>
        <fullName evidence="1">Uncharacterized protein</fullName>
    </submittedName>
</protein>
<organism evidence="1 2">
    <name type="scientific">Peronospora matthiolae</name>
    <dbReference type="NCBI Taxonomy" id="2874970"/>
    <lineage>
        <taxon>Eukaryota</taxon>
        <taxon>Sar</taxon>
        <taxon>Stramenopiles</taxon>
        <taxon>Oomycota</taxon>
        <taxon>Peronosporomycetes</taxon>
        <taxon>Peronosporales</taxon>
        <taxon>Peronosporaceae</taxon>
        <taxon>Peronospora</taxon>
    </lineage>
</organism>
<evidence type="ECO:0000313" key="1">
    <source>
        <dbReference type="EMBL" id="CAK7937426.1"/>
    </source>
</evidence>
<accession>A0AAV1US86</accession>
<name>A0AAV1US86_9STRA</name>
<dbReference type="EMBL" id="CAKLBY020000227">
    <property type="protein sequence ID" value="CAK7937426.1"/>
    <property type="molecule type" value="Genomic_DNA"/>
</dbReference>
<sequence length="79" mass="8649">MLVSWSDSDYVSDKANLESVTGGVPTMEDTVVQWMCKKQTGAWLPKIKAEFVSASRIGRESLGLTELVSAIGFRVKKPS</sequence>
<proteinExistence type="predicted"/>
<comment type="caution">
    <text evidence="1">The sequence shown here is derived from an EMBL/GenBank/DDBJ whole genome shotgun (WGS) entry which is preliminary data.</text>
</comment>
<dbReference type="AlphaFoldDB" id="A0AAV1US86"/>
<gene>
    <name evidence="1" type="ORF">PM001_LOCUS22576</name>
</gene>